<gene>
    <name evidence="5" type="ORF">AAFF_G00433580</name>
</gene>
<dbReference type="InterPro" id="IPR039008">
    <property type="entry name" value="IF_rod_dom"/>
</dbReference>
<keyword evidence="6" id="KW-1185">Reference proteome</keyword>
<dbReference type="Pfam" id="PF00038">
    <property type="entry name" value="Filament"/>
    <property type="match status" value="1"/>
</dbReference>
<dbReference type="EMBL" id="JAINUG010000094">
    <property type="protein sequence ID" value="KAJ8398011.1"/>
    <property type="molecule type" value="Genomic_DNA"/>
</dbReference>
<evidence type="ECO:0000313" key="5">
    <source>
        <dbReference type="EMBL" id="KAJ8398011.1"/>
    </source>
</evidence>
<dbReference type="PANTHER" id="PTHR45652:SF7">
    <property type="entry name" value="VIMENTIN-LIKE"/>
    <property type="match status" value="1"/>
</dbReference>
<keyword evidence="1" id="KW-0403">Intermediate filament</keyword>
<comment type="caution">
    <text evidence="5">The sequence shown here is derived from an EMBL/GenBank/DDBJ whole genome shotgun (WGS) entry which is preliminary data.</text>
</comment>
<protein>
    <recommendedName>
        <fullName evidence="4">IF rod domain-containing protein</fullName>
    </recommendedName>
</protein>
<dbReference type="Gene3D" id="1.10.287.1490">
    <property type="match status" value="1"/>
</dbReference>
<dbReference type="SMART" id="SM01391">
    <property type="entry name" value="Filament"/>
    <property type="match status" value="1"/>
</dbReference>
<dbReference type="InterPro" id="IPR050405">
    <property type="entry name" value="Intermediate_filament"/>
</dbReference>
<dbReference type="GO" id="GO:0005882">
    <property type="term" value="C:intermediate filament"/>
    <property type="evidence" value="ECO:0007669"/>
    <property type="project" value="UniProtKB-KW"/>
</dbReference>
<accession>A0AAD7S8L1</accession>
<organism evidence="5 6">
    <name type="scientific">Aldrovandia affinis</name>
    <dbReference type="NCBI Taxonomy" id="143900"/>
    <lineage>
        <taxon>Eukaryota</taxon>
        <taxon>Metazoa</taxon>
        <taxon>Chordata</taxon>
        <taxon>Craniata</taxon>
        <taxon>Vertebrata</taxon>
        <taxon>Euteleostomi</taxon>
        <taxon>Actinopterygii</taxon>
        <taxon>Neopterygii</taxon>
        <taxon>Teleostei</taxon>
        <taxon>Notacanthiformes</taxon>
        <taxon>Halosauridae</taxon>
        <taxon>Aldrovandia</taxon>
    </lineage>
</organism>
<evidence type="ECO:0000256" key="3">
    <source>
        <dbReference type="SAM" id="Coils"/>
    </source>
</evidence>
<dbReference type="AlphaFoldDB" id="A0AAD7S8L1"/>
<dbReference type="SUPFAM" id="SSF64593">
    <property type="entry name" value="Intermediate filament protein, coiled coil region"/>
    <property type="match status" value="1"/>
</dbReference>
<dbReference type="GO" id="GO:0045109">
    <property type="term" value="P:intermediate filament organization"/>
    <property type="evidence" value="ECO:0007669"/>
    <property type="project" value="TreeGrafter"/>
</dbReference>
<dbReference type="PROSITE" id="PS51842">
    <property type="entry name" value="IF_ROD_2"/>
    <property type="match status" value="1"/>
</dbReference>
<dbReference type="Proteomes" id="UP001221898">
    <property type="component" value="Unassembled WGS sequence"/>
</dbReference>
<dbReference type="GO" id="GO:0005200">
    <property type="term" value="F:structural constituent of cytoskeleton"/>
    <property type="evidence" value="ECO:0007669"/>
    <property type="project" value="TreeGrafter"/>
</dbReference>
<sequence>MAMLRVSSYRRLFEEERWGRGSGSALVCGGQYRGSARGGAVDDQYAEPDFEAARIVNREAVSRFVRERALIAALNDRLAFLIETARCLEEENETLEAQILDLEDRLGSLDTSVTAVPDCSLEGVVESLRREKEQILCDMDELQKELAQMQARHEDAVEQRTLVQLDREDVAVDVDVLTAECLALRDQAAIYEQQLDRMQEEHQTRVEVLVEPRDEVAVVTVEFPTPDVSPAILDIKEYYCELAESLQFESKAAAAAAALRDQKLAEAAMVLAGKSKMGDVDELRNLVAELQRELAELKKCREDLEEGIEDRREDHLDEIEELECHVAELEDALAELEAQMKEQCSDYDELLSEKMALDIEITAYRGLVEEEEERLCYQ</sequence>
<evidence type="ECO:0000313" key="6">
    <source>
        <dbReference type="Proteomes" id="UP001221898"/>
    </source>
</evidence>
<dbReference type="GO" id="GO:0005737">
    <property type="term" value="C:cytoplasm"/>
    <property type="evidence" value="ECO:0007669"/>
    <property type="project" value="TreeGrafter"/>
</dbReference>
<evidence type="ECO:0000256" key="1">
    <source>
        <dbReference type="ARBA" id="ARBA00022754"/>
    </source>
</evidence>
<reference evidence="5" key="1">
    <citation type="journal article" date="2023" name="Science">
        <title>Genome structures resolve the early diversification of teleost fishes.</title>
        <authorList>
            <person name="Parey E."/>
            <person name="Louis A."/>
            <person name="Montfort J."/>
            <person name="Bouchez O."/>
            <person name="Roques C."/>
            <person name="Iampietro C."/>
            <person name="Lluch J."/>
            <person name="Castinel A."/>
            <person name="Donnadieu C."/>
            <person name="Desvignes T."/>
            <person name="Floi Bucao C."/>
            <person name="Jouanno E."/>
            <person name="Wen M."/>
            <person name="Mejri S."/>
            <person name="Dirks R."/>
            <person name="Jansen H."/>
            <person name="Henkel C."/>
            <person name="Chen W.J."/>
            <person name="Zahm M."/>
            <person name="Cabau C."/>
            <person name="Klopp C."/>
            <person name="Thompson A.W."/>
            <person name="Robinson-Rechavi M."/>
            <person name="Braasch I."/>
            <person name="Lecointre G."/>
            <person name="Bobe J."/>
            <person name="Postlethwait J.H."/>
            <person name="Berthelot C."/>
            <person name="Roest Crollius H."/>
            <person name="Guiguen Y."/>
        </authorList>
    </citation>
    <scope>NUCLEOTIDE SEQUENCE</scope>
    <source>
        <strain evidence="5">NC1722</strain>
    </source>
</reference>
<evidence type="ECO:0000259" key="4">
    <source>
        <dbReference type="PROSITE" id="PS51842"/>
    </source>
</evidence>
<feature type="domain" description="IF rod" evidence="4">
    <location>
        <begin position="67"/>
        <end position="375"/>
    </location>
</feature>
<feature type="coiled-coil region" evidence="3">
    <location>
        <begin position="280"/>
        <end position="353"/>
    </location>
</feature>
<feature type="coiled-coil region" evidence="3">
    <location>
        <begin position="71"/>
        <end position="201"/>
    </location>
</feature>
<keyword evidence="2 3" id="KW-0175">Coiled coil</keyword>
<dbReference type="Gene3D" id="1.20.5.170">
    <property type="match status" value="1"/>
</dbReference>
<dbReference type="PANTHER" id="PTHR45652">
    <property type="entry name" value="GLIAL FIBRILLARY ACIDIC PROTEIN"/>
    <property type="match status" value="1"/>
</dbReference>
<evidence type="ECO:0000256" key="2">
    <source>
        <dbReference type="ARBA" id="ARBA00023054"/>
    </source>
</evidence>
<proteinExistence type="predicted"/>
<name>A0AAD7S8L1_9TELE</name>